<dbReference type="EMBL" id="CAJNOM010000442">
    <property type="protein sequence ID" value="CAF1440969.1"/>
    <property type="molecule type" value="Genomic_DNA"/>
</dbReference>
<dbReference type="Gene3D" id="1.20.1310.10">
    <property type="entry name" value="Cullin Repeats"/>
    <property type="match status" value="5"/>
</dbReference>
<dbReference type="SUPFAM" id="SSF74788">
    <property type="entry name" value="Cullin repeat-like"/>
    <property type="match status" value="2"/>
</dbReference>
<feature type="domain" description="Cullin family profile" evidence="4">
    <location>
        <begin position="361"/>
        <end position="483"/>
    </location>
</feature>
<proteinExistence type="inferred from homology"/>
<name>A0A815GC14_9BILA</name>
<dbReference type="PANTHER" id="PTHR11932">
    <property type="entry name" value="CULLIN"/>
    <property type="match status" value="1"/>
</dbReference>
<dbReference type="EMBL" id="CAJNOM010000301">
    <property type="protein sequence ID" value="CAF1336746.1"/>
    <property type="molecule type" value="Genomic_DNA"/>
</dbReference>
<evidence type="ECO:0000256" key="3">
    <source>
        <dbReference type="RuleBase" id="RU003829"/>
    </source>
</evidence>
<dbReference type="InterPro" id="IPR016159">
    <property type="entry name" value="Cullin_repeat-like_dom_sf"/>
</dbReference>
<evidence type="ECO:0000313" key="5">
    <source>
        <dbReference type="EMBL" id="CAF1173958.1"/>
    </source>
</evidence>
<dbReference type="SMART" id="SM00182">
    <property type="entry name" value="CULLIN"/>
    <property type="match status" value="1"/>
</dbReference>
<feature type="domain" description="Cullin family profile" evidence="4">
    <location>
        <begin position="511"/>
        <end position="747"/>
    </location>
</feature>
<dbReference type="InterPro" id="IPR001373">
    <property type="entry name" value="Cullin_N"/>
</dbReference>
<comment type="similarity">
    <text evidence="1 2 3">Belongs to the cullin family.</text>
</comment>
<evidence type="ECO:0000256" key="2">
    <source>
        <dbReference type="PROSITE-ProRule" id="PRU00330"/>
    </source>
</evidence>
<dbReference type="GO" id="GO:0006511">
    <property type="term" value="P:ubiquitin-dependent protein catabolic process"/>
    <property type="evidence" value="ECO:0007669"/>
    <property type="project" value="InterPro"/>
</dbReference>
<dbReference type="PROSITE" id="PS50069">
    <property type="entry name" value="CULLIN_2"/>
    <property type="match status" value="2"/>
</dbReference>
<organism evidence="6 8">
    <name type="scientific">Adineta steineri</name>
    <dbReference type="NCBI Taxonomy" id="433720"/>
    <lineage>
        <taxon>Eukaryota</taxon>
        <taxon>Metazoa</taxon>
        <taxon>Spiralia</taxon>
        <taxon>Gnathifera</taxon>
        <taxon>Rotifera</taxon>
        <taxon>Eurotatoria</taxon>
        <taxon>Bdelloidea</taxon>
        <taxon>Adinetida</taxon>
        <taxon>Adinetidae</taxon>
        <taxon>Adineta</taxon>
    </lineage>
</organism>
<dbReference type="InterPro" id="IPR045093">
    <property type="entry name" value="Cullin"/>
</dbReference>
<reference evidence="6" key="1">
    <citation type="submission" date="2021-02" db="EMBL/GenBank/DDBJ databases">
        <authorList>
            <person name="Nowell W R."/>
        </authorList>
    </citation>
    <scope>NUCLEOTIDE SEQUENCE</scope>
</reference>
<evidence type="ECO:0000259" key="4">
    <source>
        <dbReference type="PROSITE" id="PS50069"/>
    </source>
</evidence>
<evidence type="ECO:0000313" key="7">
    <source>
        <dbReference type="EMBL" id="CAF1440969.1"/>
    </source>
</evidence>
<dbReference type="Gene3D" id="3.30.230.130">
    <property type="entry name" value="Cullin, Chain C, Domain 2"/>
    <property type="match status" value="1"/>
</dbReference>
<comment type="caution">
    <text evidence="6">The sequence shown here is derived from an EMBL/GenBank/DDBJ whole genome shotgun (WGS) entry which is preliminary data.</text>
</comment>
<dbReference type="InterPro" id="IPR059120">
    <property type="entry name" value="Cullin-like_AB"/>
</dbReference>
<dbReference type="OrthoDB" id="10063607at2759"/>
<dbReference type="Pfam" id="PF00888">
    <property type="entry name" value="Cullin"/>
    <property type="match status" value="2"/>
</dbReference>
<dbReference type="Pfam" id="PF26557">
    <property type="entry name" value="Cullin_AB"/>
    <property type="match status" value="1"/>
</dbReference>
<dbReference type="Proteomes" id="UP000663877">
    <property type="component" value="Unassembled WGS sequence"/>
</dbReference>
<keyword evidence="8" id="KW-1185">Reference proteome</keyword>
<dbReference type="Proteomes" id="UP000663832">
    <property type="component" value="Unassembled WGS sequence"/>
</dbReference>
<evidence type="ECO:0000256" key="1">
    <source>
        <dbReference type="ARBA" id="ARBA00006019"/>
    </source>
</evidence>
<dbReference type="GO" id="GO:0031625">
    <property type="term" value="F:ubiquitin protein ligase binding"/>
    <property type="evidence" value="ECO:0007669"/>
    <property type="project" value="InterPro"/>
</dbReference>
<protein>
    <recommendedName>
        <fullName evidence="4">Cullin family profile domain-containing protein</fullName>
    </recommendedName>
</protein>
<evidence type="ECO:0000313" key="6">
    <source>
        <dbReference type="EMBL" id="CAF1336746.1"/>
    </source>
</evidence>
<dbReference type="AlphaFoldDB" id="A0A815GC14"/>
<accession>A0A815GC14</accession>
<dbReference type="InterPro" id="IPR016158">
    <property type="entry name" value="Cullin_homology"/>
</dbReference>
<evidence type="ECO:0000313" key="8">
    <source>
        <dbReference type="Proteomes" id="UP000663832"/>
    </source>
</evidence>
<gene>
    <name evidence="5" type="ORF">BJG266_LOCUS25364</name>
    <name evidence="6" type="ORF">QVE165_LOCUS33204</name>
    <name evidence="7" type="ORF">QVE165_LOCUS39619</name>
</gene>
<sequence length="748" mass="89084">MDIQSIDPLWSNSLKPGIEKLLSGFYSEPNFEELYRAAYTLVLHGHGQKLYEKTRELIIEYLVEKVRPKLAGSPSTEFLVTLKQIWNDYERSMVMIRCILMYMDRHYVSGQRLEPVYDLGLRLFRENIILFSTTRQYFINALLEMMARERHGEIIDRTIIKDISLKLTKLNINETSFYNEDFQTLCLQYLSEFYQSESKKLLSENAPSEYIKKIDLFINEETERIIFYFDQSIEKRFRQLVLDEFIIKHKEHLMKMEKSRIHQILEMDQYEELEMIYRLYQRIPNGLLIIADCISEYLREHDQTLLITNEIQNKNFISFLENFIDLKGKFDKFVVKAFDFDSIITQQIDSDFEHLMNLNEHSQEHLLTFIDDHLKDKQSLNDLQIVTLIKAVLLLRYVKDKDLLLRYYNYMKEKSVLDEMFQSDQYEILAIVYKDCQQIPDCLSIVVDSMSNNLRKRGGTLLTGNVTLFIENLMKLKDTFDQFLIKSFHSNNIFVQQMNSDWEYIINLNEHNPKYFSLFINNQLKKSNQNRDHQQIEGILNKLIKLIGYLKEQDTFKEYYEKHLAKRLLSNQSASKDLENYVLLLFINNFGNEFTSKVKCMLKDVSLSDTLNKDFQSYVNQNGLNLYDIDFVVRVLKTDFWPISSINNQCNLPTIVRKTYDCFQDFYLNKHNGRRLTLLSQLGSADLETVFYEKSTNKERKYILQVSTYQMVILMLFNTKDYWSFEEILHETDINEDDLKRALISLIS</sequence>
<dbReference type="EMBL" id="CAJNOI010000194">
    <property type="protein sequence ID" value="CAF1173958.1"/>
    <property type="molecule type" value="Genomic_DNA"/>
</dbReference>
<dbReference type="InterPro" id="IPR036317">
    <property type="entry name" value="Cullin_homology_sf"/>
</dbReference>
<dbReference type="SUPFAM" id="SSF75632">
    <property type="entry name" value="Cullin homology domain"/>
    <property type="match status" value="1"/>
</dbReference>